<evidence type="ECO:0000256" key="5">
    <source>
        <dbReference type="ARBA" id="ARBA00020963"/>
    </source>
</evidence>
<dbReference type="Pfam" id="PF01923">
    <property type="entry name" value="Cob_adeno_trans"/>
    <property type="match status" value="1"/>
</dbReference>
<dbReference type="InterPro" id="IPR029499">
    <property type="entry name" value="PduO-typ"/>
</dbReference>
<evidence type="ECO:0000313" key="18">
    <source>
        <dbReference type="Proteomes" id="UP000618460"/>
    </source>
</evidence>
<dbReference type="NCBIfam" id="TIGR00636">
    <property type="entry name" value="PduO_Nterm"/>
    <property type="match status" value="1"/>
</dbReference>
<dbReference type="AlphaFoldDB" id="A0A917WU63"/>
<comment type="catalytic activity">
    <reaction evidence="14 15">
        <text>2 cob(II)alamin + reduced [electron-transfer flavoprotein] + 2 ATP = 2 adenosylcob(III)alamin + 2 triphosphate + oxidized [electron-transfer flavoprotein] + 3 H(+)</text>
        <dbReference type="Rhea" id="RHEA:28671"/>
        <dbReference type="Rhea" id="RHEA-COMP:10685"/>
        <dbReference type="Rhea" id="RHEA-COMP:10686"/>
        <dbReference type="ChEBI" id="CHEBI:15378"/>
        <dbReference type="ChEBI" id="CHEBI:16304"/>
        <dbReference type="ChEBI" id="CHEBI:18036"/>
        <dbReference type="ChEBI" id="CHEBI:18408"/>
        <dbReference type="ChEBI" id="CHEBI:30616"/>
        <dbReference type="ChEBI" id="CHEBI:57692"/>
        <dbReference type="ChEBI" id="CHEBI:58307"/>
        <dbReference type="EC" id="2.5.1.17"/>
    </reaction>
</comment>
<dbReference type="EMBL" id="BMLG01000006">
    <property type="protein sequence ID" value="GGM29699.1"/>
    <property type="molecule type" value="Genomic_DNA"/>
</dbReference>
<keyword evidence="9 15" id="KW-0067">ATP-binding</keyword>
<dbReference type="SUPFAM" id="SSF89028">
    <property type="entry name" value="Cobalamin adenosyltransferase-like"/>
    <property type="match status" value="1"/>
</dbReference>
<evidence type="ECO:0000256" key="14">
    <source>
        <dbReference type="ARBA" id="ARBA00048692"/>
    </source>
</evidence>
<feature type="domain" description="Cobalamin adenosyltransferase-like" evidence="16">
    <location>
        <begin position="3"/>
        <end position="172"/>
    </location>
</feature>
<evidence type="ECO:0000256" key="7">
    <source>
        <dbReference type="ARBA" id="ARBA00022679"/>
    </source>
</evidence>
<dbReference type="GO" id="GO:0005524">
    <property type="term" value="F:ATP binding"/>
    <property type="evidence" value="ECO:0007669"/>
    <property type="project" value="UniProtKB-UniRule"/>
</dbReference>
<dbReference type="EC" id="2.5.1.17" evidence="4 15"/>
<evidence type="ECO:0000256" key="10">
    <source>
        <dbReference type="ARBA" id="ARBA00031529"/>
    </source>
</evidence>
<gene>
    <name evidence="17" type="ORF">GCM10011351_14780</name>
</gene>
<organism evidence="17 18">
    <name type="scientific">Paraliobacillus quinghaiensis</name>
    <dbReference type="NCBI Taxonomy" id="470815"/>
    <lineage>
        <taxon>Bacteria</taxon>
        <taxon>Bacillati</taxon>
        <taxon>Bacillota</taxon>
        <taxon>Bacilli</taxon>
        <taxon>Bacillales</taxon>
        <taxon>Bacillaceae</taxon>
        <taxon>Paraliobacillus</taxon>
    </lineage>
</organism>
<dbReference type="PANTHER" id="PTHR12213:SF0">
    <property type="entry name" value="CORRINOID ADENOSYLTRANSFERASE MMAB"/>
    <property type="match status" value="1"/>
</dbReference>
<evidence type="ECO:0000256" key="15">
    <source>
        <dbReference type="RuleBase" id="RU366026"/>
    </source>
</evidence>
<dbReference type="GO" id="GO:0009236">
    <property type="term" value="P:cobalamin biosynthetic process"/>
    <property type="evidence" value="ECO:0007669"/>
    <property type="project" value="UniProtKB-UniRule"/>
</dbReference>
<dbReference type="OrthoDB" id="9778896at2"/>
<dbReference type="RefSeq" id="WP_117154277.1">
    <property type="nucleotide sequence ID" value="NZ_BMLG01000006.1"/>
</dbReference>
<dbReference type="FunFam" id="1.20.1200.10:FF:000001">
    <property type="entry name" value="Cob(I)yrinic acid a,c-diamide adenosyltransferase"/>
    <property type="match status" value="1"/>
</dbReference>
<evidence type="ECO:0000313" key="17">
    <source>
        <dbReference type="EMBL" id="GGM29699.1"/>
    </source>
</evidence>
<dbReference type="InterPro" id="IPR016030">
    <property type="entry name" value="CblAdoTrfase-like"/>
</dbReference>
<dbReference type="Proteomes" id="UP000618460">
    <property type="component" value="Unassembled WGS sequence"/>
</dbReference>
<dbReference type="GO" id="GO:0008817">
    <property type="term" value="F:corrinoid adenosyltransferase activity"/>
    <property type="evidence" value="ECO:0007669"/>
    <property type="project" value="UniProtKB-UniRule"/>
</dbReference>
<evidence type="ECO:0000256" key="4">
    <source>
        <dbReference type="ARBA" id="ARBA00012454"/>
    </source>
</evidence>
<evidence type="ECO:0000256" key="8">
    <source>
        <dbReference type="ARBA" id="ARBA00022741"/>
    </source>
</evidence>
<evidence type="ECO:0000256" key="9">
    <source>
        <dbReference type="ARBA" id="ARBA00022840"/>
    </source>
</evidence>
<accession>A0A917WU63</accession>
<proteinExistence type="inferred from homology"/>
<name>A0A917WU63_9BACI</name>
<comment type="caution">
    <text evidence="17">The sequence shown here is derived from an EMBL/GenBank/DDBJ whole genome shotgun (WGS) entry which is preliminary data.</text>
</comment>
<evidence type="ECO:0000256" key="2">
    <source>
        <dbReference type="ARBA" id="ARBA00007487"/>
    </source>
</evidence>
<comment type="catalytic activity">
    <reaction evidence="13 15">
        <text>2 cob(II)yrinate a,c diamide + reduced [electron-transfer flavoprotein] + 2 ATP = 2 adenosylcob(III)yrinate a,c-diamide + 2 triphosphate + oxidized [electron-transfer flavoprotein] + 3 H(+)</text>
        <dbReference type="Rhea" id="RHEA:11528"/>
        <dbReference type="Rhea" id="RHEA-COMP:10685"/>
        <dbReference type="Rhea" id="RHEA-COMP:10686"/>
        <dbReference type="ChEBI" id="CHEBI:15378"/>
        <dbReference type="ChEBI" id="CHEBI:18036"/>
        <dbReference type="ChEBI" id="CHEBI:30616"/>
        <dbReference type="ChEBI" id="CHEBI:57692"/>
        <dbReference type="ChEBI" id="CHEBI:58307"/>
        <dbReference type="ChEBI" id="CHEBI:58503"/>
        <dbReference type="ChEBI" id="CHEBI:58537"/>
        <dbReference type="EC" id="2.5.1.17"/>
    </reaction>
</comment>
<keyword evidence="18" id="KW-1185">Reference proteome</keyword>
<reference evidence="17" key="1">
    <citation type="journal article" date="2014" name="Int. J. Syst. Evol. Microbiol.">
        <title>Complete genome sequence of Corynebacterium casei LMG S-19264T (=DSM 44701T), isolated from a smear-ripened cheese.</title>
        <authorList>
            <consortium name="US DOE Joint Genome Institute (JGI-PGF)"/>
            <person name="Walter F."/>
            <person name="Albersmeier A."/>
            <person name="Kalinowski J."/>
            <person name="Ruckert C."/>
        </authorList>
    </citation>
    <scope>NUCLEOTIDE SEQUENCE</scope>
    <source>
        <strain evidence="17">CGMCC 1.6333</strain>
    </source>
</reference>
<evidence type="ECO:0000256" key="13">
    <source>
        <dbReference type="ARBA" id="ARBA00048555"/>
    </source>
</evidence>
<protein>
    <recommendedName>
        <fullName evidence="5 15">Corrinoid adenosyltransferase</fullName>
        <ecNumber evidence="4 15">2.5.1.17</ecNumber>
    </recommendedName>
    <alternativeName>
        <fullName evidence="10 15">Cob(II)alamin adenosyltransferase</fullName>
    </alternativeName>
    <alternativeName>
        <fullName evidence="12 15">Cob(II)yrinic acid a,c-diamide adenosyltransferase</fullName>
    </alternativeName>
    <alternativeName>
        <fullName evidence="11 15">Cobinamide/cobalamin adenosyltransferase</fullName>
    </alternativeName>
</protein>
<keyword evidence="7 15" id="KW-0808">Transferase</keyword>
<dbReference type="PANTHER" id="PTHR12213">
    <property type="entry name" value="CORRINOID ADENOSYLTRANSFERASE"/>
    <property type="match status" value="1"/>
</dbReference>
<sequence>MRIYTRSGDDGTTSLIFGKRVPKNDLRVEAYGTCDEANAMIGLALSHNGEKLSWSVSERKKFIKSLVQVQNHLFHVGSELATAPGSNAPWSVKEEYITLLEEQIDEWDKQLSPLKQFILPSGHPAAASLHSARTIVRRGERLAVGLKDELSPHVLSYMNRLSDYLFVAARYVNYFSSYEEKTIQVEK</sequence>
<dbReference type="InterPro" id="IPR036451">
    <property type="entry name" value="CblAdoTrfase-like_sf"/>
</dbReference>
<evidence type="ECO:0000256" key="12">
    <source>
        <dbReference type="ARBA" id="ARBA00033354"/>
    </source>
</evidence>
<evidence type="ECO:0000256" key="1">
    <source>
        <dbReference type="ARBA" id="ARBA00005121"/>
    </source>
</evidence>
<evidence type="ECO:0000256" key="6">
    <source>
        <dbReference type="ARBA" id="ARBA00022573"/>
    </source>
</evidence>
<comment type="pathway">
    <text evidence="1 15">Cofactor biosynthesis; adenosylcobalamin biosynthesis; adenosylcobalamin from cob(II)yrinate a,c-diamide: step 2/7.</text>
</comment>
<comment type="subunit">
    <text evidence="3">Homotrimer.</text>
</comment>
<dbReference type="Gene3D" id="1.20.1200.10">
    <property type="entry name" value="Cobalamin adenosyltransferase-like"/>
    <property type="match status" value="1"/>
</dbReference>
<reference evidence="17" key="2">
    <citation type="submission" date="2020-09" db="EMBL/GenBank/DDBJ databases">
        <authorList>
            <person name="Sun Q."/>
            <person name="Zhou Y."/>
        </authorList>
    </citation>
    <scope>NUCLEOTIDE SEQUENCE</scope>
    <source>
        <strain evidence="17">CGMCC 1.6333</strain>
    </source>
</reference>
<evidence type="ECO:0000259" key="16">
    <source>
        <dbReference type="Pfam" id="PF01923"/>
    </source>
</evidence>
<evidence type="ECO:0000256" key="3">
    <source>
        <dbReference type="ARBA" id="ARBA00011233"/>
    </source>
</evidence>
<evidence type="ECO:0000256" key="11">
    <source>
        <dbReference type="ARBA" id="ARBA00033334"/>
    </source>
</evidence>
<comment type="similarity">
    <text evidence="2 15">Belongs to the Cob(I)alamin adenosyltransferase family.</text>
</comment>
<keyword evidence="6 15" id="KW-0169">Cobalamin biosynthesis</keyword>
<keyword evidence="8 15" id="KW-0547">Nucleotide-binding</keyword>